<dbReference type="Gene3D" id="2.30.30.140">
    <property type="match status" value="1"/>
</dbReference>
<organism evidence="3 4">
    <name type="scientific">Thalassiosira oceanica</name>
    <name type="common">Marine diatom</name>
    <dbReference type="NCBI Taxonomy" id="159749"/>
    <lineage>
        <taxon>Eukaryota</taxon>
        <taxon>Sar</taxon>
        <taxon>Stramenopiles</taxon>
        <taxon>Ochrophyta</taxon>
        <taxon>Bacillariophyta</taxon>
        <taxon>Coscinodiscophyceae</taxon>
        <taxon>Thalassiosirophycidae</taxon>
        <taxon>Thalassiosirales</taxon>
        <taxon>Thalassiosiraceae</taxon>
        <taxon>Thalassiosira</taxon>
    </lineage>
</organism>
<dbReference type="Proteomes" id="UP000266841">
    <property type="component" value="Unassembled WGS sequence"/>
</dbReference>
<sequence length="170" mass="18657">CQPLPRAVRGRGRGGDGRRRAQGDSRQVHRAPETSESNDPSTGTRSPPLSVLPGEASNCNPALLRKGRPTVQLPRLPAGKPSGPERARPWKRPAPPKYRNGTLVWKPFLDGDGGEESLFSGRVASYDSDTGLYLVRYNDGDQEEMAEYELDEFVEVSSLRVAARRLCGDQ</sequence>
<keyword evidence="4" id="KW-1185">Reference proteome</keyword>
<comment type="caution">
    <text evidence="3">The sequence shown here is derived from an EMBL/GenBank/DDBJ whole genome shotgun (WGS) entry which is preliminary data.</text>
</comment>
<feature type="domain" description="PTM/DIR17-like Tudor" evidence="2">
    <location>
        <begin position="116"/>
        <end position="152"/>
    </location>
</feature>
<reference evidence="3 4" key="1">
    <citation type="journal article" date="2012" name="Genome Biol.">
        <title>Genome and low-iron response of an oceanic diatom adapted to chronic iron limitation.</title>
        <authorList>
            <person name="Lommer M."/>
            <person name="Specht M."/>
            <person name="Roy A.S."/>
            <person name="Kraemer L."/>
            <person name="Andreson R."/>
            <person name="Gutowska M.A."/>
            <person name="Wolf J."/>
            <person name="Bergner S.V."/>
            <person name="Schilhabel M.B."/>
            <person name="Klostermeier U.C."/>
            <person name="Beiko R.G."/>
            <person name="Rosenstiel P."/>
            <person name="Hippler M."/>
            <person name="Laroche J."/>
        </authorList>
    </citation>
    <scope>NUCLEOTIDE SEQUENCE [LARGE SCALE GENOMIC DNA]</scope>
    <source>
        <strain evidence="3 4">CCMP1005</strain>
    </source>
</reference>
<feature type="compositionally biased region" description="Basic and acidic residues" evidence="1">
    <location>
        <begin position="13"/>
        <end position="33"/>
    </location>
</feature>
<evidence type="ECO:0000256" key="1">
    <source>
        <dbReference type="SAM" id="MobiDB-lite"/>
    </source>
</evidence>
<dbReference type="Pfam" id="PF21743">
    <property type="entry name" value="PTM_DIR17_Tudor"/>
    <property type="match status" value="1"/>
</dbReference>
<evidence type="ECO:0000259" key="2">
    <source>
        <dbReference type="Pfam" id="PF21743"/>
    </source>
</evidence>
<evidence type="ECO:0000313" key="4">
    <source>
        <dbReference type="Proteomes" id="UP000266841"/>
    </source>
</evidence>
<accession>K0R3C9</accession>
<dbReference type="AlphaFoldDB" id="K0R3C9"/>
<evidence type="ECO:0000313" key="3">
    <source>
        <dbReference type="EMBL" id="EJK46780.1"/>
    </source>
</evidence>
<feature type="compositionally biased region" description="Polar residues" evidence="1">
    <location>
        <begin position="34"/>
        <end position="47"/>
    </location>
</feature>
<name>K0R3C9_THAOC</name>
<dbReference type="EMBL" id="AGNL01047544">
    <property type="protein sequence ID" value="EJK46780.1"/>
    <property type="molecule type" value="Genomic_DNA"/>
</dbReference>
<gene>
    <name evidence="3" type="ORF">THAOC_34533</name>
</gene>
<dbReference type="InterPro" id="IPR047365">
    <property type="entry name" value="Tudor_AtPTM-like"/>
</dbReference>
<feature type="region of interest" description="Disordered" evidence="1">
    <location>
        <begin position="1"/>
        <end position="98"/>
    </location>
</feature>
<feature type="non-terminal residue" evidence="3">
    <location>
        <position position="1"/>
    </location>
</feature>
<protein>
    <recommendedName>
        <fullName evidence="2">PTM/DIR17-like Tudor domain-containing protein</fullName>
    </recommendedName>
</protein>
<proteinExistence type="predicted"/>